<dbReference type="KEGG" id="dva:DAD186_14230"/>
<gene>
    <name evidence="1" type="ORF">DAD186_14230</name>
</gene>
<evidence type="ECO:0000313" key="1">
    <source>
        <dbReference type="EMBL" id="ANP27973.1"/>
    </source>
</evidence>
<sequence>MCAWCHERLHTLMDHDRGWSRMNRRDATFAVISVMQQRLVACGLAHLEHQTREQ</sequence>
<accession>A0A1B0ZJ93</accession>
<reference evidence="1 2" key="1">
    <citation type="submission" date="2015-06" db="EMBL/GenBank/DDBJ databases">
        <title>Investigation of pathophysiology for high-risk pregnancy and development of treatment modality based on it.</title>
        <authorList>
            <person name="Kim B.-C."/>
            <person name="Lim S."/>
        </authorList>
    </citation>
    <scope>NUCLEOTIDE SEQUENCE [LARGE SCALE GENOMIC DNA]</scope>
    <source>
        <strain evidence="1 2">AD1-86</strain>
    </source>
</reference>
<proteinExistence type="predicted"/>
<organism evidence="1 2">
    <name type="scientific">Dermabacter vaginalis</name>
    <dbReference type="NCBI Taxonomy" id="1630135"/>
    <lineage>
        <taxon>Bacteria</taxon>
        <taxon>Bacillati</taxon>
        <taxon>Actinomycetota</taxon>
        <taxon>Actinomycetes</taxon>
        <taxon>Micrococcales</taxon>
        <taxon>Dermabacteraceae</taxon>
        <taxon>Dermabacter</taxon>
    </lineage>
</organism>
<protein>
    <submittedName>
        <fullName evidence="1">Uncharacterized protein</fullName>
    </submittedName>
</protein>
<evidence type="ECO:0000313" key="2">
    <source>
        <dbReference type="Proteomes" id="UP000092596"/>
    </source>
</evidence>
<dbReference type="EMBL" id="CP012117">
    <property type="protein sequence ID" value="ANP27973.1"/>
    <property type="molecule type" value="Genomic_DNA"/>
</dbReference>
<dbReference type="Proteomes" id="UP000092596">
    <property type="component" value="Chromosome"/>
</dbReference>
<dbReference type="STRING" id="1630135.DAD186_14230"/>
<dbReference type="AlphaFoldDB" id="A0A1B0ZJ93"/>
<name>A0A1B0ZJ93_9MICO</name>